<feature type="domain" description="Autotransporter" evidence="3">
    <location>
        <begin position="728"/>
        <end position="1026"/>
    </location>
</feature>
<organism evidence="4 5">
    <name type="scientific">Bartonella apihabitans</name>
    <dbReference type="NCBI Taxonomy" id="2750929"/>
    <lineage>
        <taxon>Bacteria</taxon>
        <taxon>Pseudomonadati</taxon>
        <taxon>Pseudomonadota</taxon>
        <taxon>Alphaproteobacteria</taxon>
        <taxon>Hyphomicrobiales</taxon>
        <taxon>Bartonellaceae</taxon>
        <taxon>Bartonella</taxon>
    </lineage>
</organism>
<evidence type="ECO:0000256" key="2">
    <source>
        <dbReference type="SAM" id="SignalP"/>
    </source>
</evidence>
<dbReference type="SUPFAM" id="SSF103515">
    <property type="entry name" value="Autotransporter"/>
    <property type="match status" value="1"/>
</dbReference>
<evidence type="ECO:0000256" key="1">
    <source>
        <dbReference type="SAM" id="MobiDB-lite"/>
    </source>
</evidence>
<gene>
    <name evidence="4" type="ORF">BBC0178_018940</name>
</gene>
<feature type="chain" id="PRO_5012414375" description="Autotransporter domain-containing protein" evidence="2">
    <location>
        <begin position="33"/>
        <end position="1026"/>
    </location>
</feature>
<name>A0A1U9MDD6_9HYPH</name>
<keyword evidence="2" id="KW-0732">Signal</keyword>
<dbReference type="SMART" id="SM00869">
    <property type="entry name" value="Autotransporter"/>
    <property type="match status" value="1"/>
</dbReference>
<keyword evidence="5" id="KW-1185">Reference proteome</keyword>
<dbReference type="OrthoDB" id="8146511at2"/>
<feature type="signal peptide" evidence="2">
    <location>
        <begin position="1"/>
        <end position="32"/>
    </location>
</feature>
<reference evidence="4 5" key="1">
    <citation type="submission" date="2016-11" db="EMBL/GenBank/DDBJ databases">
        <title>Comparative genomics of Bartonella apis.</title>
        <authorList>
            <person name="Engel P."/>
        </authorList>
    </citation>
    <scope>NUCLEOTIDE SEQUENCE [LARGE SCALE GENOMIC DNA]</scope>
    <source>
        <strain evidence="4 5">BBC0178</strain>
    </source>
</reference>
<dbReference type="InterPro" id="IPR005546">
    <property type="entry name" value="Autotransporte_beta"/>
</dbReference>
<dbReference type="RefSeq" id="WP_149867480.1">
    <property type="nucleotide sequence ID" value="NZ_CP015820.1"/>
</dbReference>
<dbReference type="InterPro" id="IPR036709">
    <property type="entry name" value="Autotransporte_beta_dom_sf"/>
</dbReference>
<dbReference type="EMBL" id="CP015820">
    <property type="protein sequence ID" value="AQT43343.1"/>
    <property type="molecule type" value="Genomic_DNA"/>
</dbReference>
<sequence>MSNSSIRKAIWANGVSVCTLVASLFYSSTSLAETLVFDGNNISILQLDPTGNGGTYKSLYSTDIYSDNVVTVDGGTGGAGQAAWTTTGTINAPYIIYGGVDVQLNRGMGEGVTAADISNNQISISNVRYNWSGQSAANGGLGTDVTNGGSAGGGSVFGGLSSGGAGSQGITGGGSGGNGGAVNGNAVKLSNVDLKGGNGGNGIAGGGVTGALSGGIGGMGGASIFGGLSMGGSAGTAENGGEGGSASKNHVTLIDVTLTGGAGGIGGQGMNGNVGGGVGGMGGGSVYGGLSIGGADAGFIPDHIGGYNVGGNVSSNRVALTNVTLIGAAGGDGGGSNAGGGGAGGMGGGSVFGGLSIGGAAGYQVVGMGTGGAGGSVSENTITLTNVILKGADGGKGGSGLPDMGGLGHDGIEGGSVFGGVSIGGASGDGEGGSGGNVSDNTVTITGKSLIWGDVYGGYSIGGATDSGTTGSGGAATGNTITLEGADIKIGARDDDGNVTTYGSIWGGRSVYGDGSDNTDFDTVIKGNTLNLIGYRGTVSGIYNFETYNWTLPSDVKNGDVLVTIANGGTAVDLTDTKHTIAMVNDGSRLKGGDRVTMIDKTTGSLASQNYTIRQGSFIVYDATLAQQNTGNIALVLTINNNDNDIPGGGGNSGDSNSGAGNSGGGGDDIDNDGNSGNGGGGSAAKINPQSKSYSEGRAAALGFVNQGSDLIATAGIDHIRIMVRANEDNFNRPAFIPFMIANGSSQRYKTGSHVDIDGFNMAVGLATGFDFATGHKATMGTFFEYGRGTYDTYNSFTDFASVHGDGDSNYKGGGIFGRIDFAGTGLGRVRQLAADQADGLYVEASLRAGRAKSEFDVGRNANLFGNFTGVYRGSYDSSVTYYGGHVAGGYVFNVNERQALDVFGRYLWTHMDSDDVSVANEPLHFDSSTSSRIQLGGRYAYAYSEQFKPYIGAAYEYEFDGEVTAKAYEFNLDRPSLEGSTGIFEAGFSLQPVASNKALSIDVNGQGYAGQRQGGGGGIKLKYQF</sequence>
<proteinExistence type="predicted"/>
<dbReference type="Gene3D" id="2.40.128.130">
    <property type="entry name" value="Autotransporter beta-domain"/>
    <property type="match status" value="1"/>
</dbReference>
<dbReference type="PROSITE" id="PS51208">
    <property type="entry name" value="AUTOTRANSPORTER"/>
    <property type="match status" value="1"/>
</dbReference>
<evidence type="ECO:0000313" key="5">
    <source>
        <dbReference type="Proteomes" id="UP000189660"/>
    </source>
</evidence>
<protein>
    <recommendedName>
        <fullName evidence="3">Autotransporter domain-containing protein</fullName>
    </recommendedName>
</protein>
<dbReference type="KEGG" id="bapa:BBC0178_018940"/>
<evidence type="ECO:0000259" key="3">
    <source>
        <dbReference type="PROSITE" id="PS51208"/>
    </source>
</evidence>
<dbReference type="Proteomes" id="UP000189660">
    <property type="component" value="Chromosome"/>
</dbReference>
<accession>A0A1U9MDD6</accession>
<dbReference type="AlphaFoldDB" id="A0A1U9MDD6"/>
<feature type="region of interest" description="Disordered" evidence="1">
    <location>
        <begin position="646"/>
        <end position="690"/>
    </location>
</feature>
<evidence type="ECO:0000313" key="4">
    <source>
        <dbReference type="EMBL" id="AQT43343.1"/>
    </source>
</evidence>